<dbReference type="GO" id="GO:0016787">
    <property type="term" value="F:hydrolase activity"/>
    <property type="evidence" value="ECO:0007669"/>
    <property type="project" value="UniProtKB-KW"/>
</dbReference>
<keyword evidence="8" id="KW-1185">Reference proteome</keyword>
<dbReference type="InterPro" id="IPR013986">
    <property type="entry name" value="DExx_box_DNA_helicase_dom_sf"/>
</dbReference>
<feature type="region of interest" description="Disordered" evidence="5">
    <location>
        <begin position="2248"/>
        <end position="2267"/>
    </location>
</feature>
<feature type="region of interest" description="Disordered" evidence="5">
    <location>
        <begin position="474"/>
        <end position="507"/>
    </location>
</feature>
<dbReference type="Gene3D" id="1.10.10.160">
    <property type="match status" value="1"/>
</dbReference>
<dbReference type="InterPro" id="IPR011990">
    <property type="entry name" value="TPR-like_helical_dom_sf"/>
</dbReference>
<dbReference type="Gene3D" id="3.40.50.300">
    <property type="entry name" value="P-loop containing nucleotide triphosphate hydrolases"/>
    <property type="match status" value="2"/>
</dbReference>
<dbReference type="GO" id="GO:0004386">
    <property type="term" value="F:helicase activity"/>
    <property type="evidence" value="ECO:0007669"/>
    <property type="project" value="UniProtKB-KW"/>
</dbReference>
<accession>A0A6J8AC25</accession>
<dbReference type="SUPFAM" id="SSF52540">
    <property type="entry name" value="P-loop containing nucleoside triphosphate hydrolases"/>
    <property type="match status" value="1"/>
</dbReference>
<keyword evidence="3" id="KW-0347">Helicase</keyword>
<evidence type="ECO:0000256" key="5">
    <source>
        <dbReference type="SAM" id="MobiDB-lite"/>
    </source>
</evidence>
<dbReference type="PANTHER" id="PTHR21529:SF4">
    <property type="entry name" value="TPR AND ANKYRIN REPEAT-CONTAINING PROTEIN 1"/>
    <property type="match status" value="1"/>
</dbReference>
<dbReference type="EMBL" id="CACVKT020001208">
    <property type="protein sequence ID" value="CAC5365904.1"/>
    <property type="molecule type" value="Genomic_DNA"/>
</dbReference>
<dbReference type="InterPro" id="IPR039904">
    <property type="entry name" value="TRANK1"/>
</dbReference>
<sequence>MILKKFEETVNKAYFDPQVFENLEWEVECTADVWKALRDKHVLPELKQRIVCKIQHLAAGEWTQILCKKLHHVPETLRLYEAKITKGGRIIWELAIAFSPRLSESAERILECNDEQLSDRPVKGGKIYSEIIRVWDIVFDHDKIYSSVQRIVKSHTRGESCIIQKKLKGVKQEQYSNKKKRVPRIYAETDFEKSVLEEVKQYFPPASANETEYHILKFYSFSSNLISHILQNIEIKVDFPFRVTDLEHAIINLQSNAPILLLGRSGTGKTTCCLYRLWSRFLWYWTKAKEADAPLLPRGDIYKEQRNQVEDEEEPEEVDDVLIVEENVAVDRQISGGSQDVEGATAAPNDENEAGEIEDVNGQQYDHLHQIFITKNAVLCNEVQKNFRELMHACDLAKNHLETENQNLPNRLQDLNDYQFPLFVTSRQLLLMLDASIDEPYFFDRTEDGSLKVDIQGWTDGDGPLSILPYLQEDSDEESDSDEEEEEILEEDQDNQNQDRQTRKRVPPRREMTYELFAETVWPHMNKGVGKKYHPSLVWTEIMSFIKGSYEALSKPTGYLEKEEYFDLGRKRAPNFSGEREHIYSLFKRYEHARKQKFLFDETDLVRNVYQRVCKQQDMNWVIHQIFVDETQDFTQAELCLLLRLCQNPNDMFLTGDTAQGIMRGISFRFSDLKSLFFYASNSLQAMGKTSGVAIPKQVYQLTHNYRSHAGILSLASSILDVMVEFFPESFDRLNKDQGLFHGPKPVLLESCSFSDLALLLRGNKRKTSHIEFGAHQAILVVNDAARENVPEELQCGLILTIYEAKGLEFDDILLYNFFKDSQALKEWRVVTDFLERLCNSVKTGTASLVTVSADILQQKDRPRALTFDPNQHKVLNSELKHLYTAVTRARVNVWIFDEDMEKRAPMFEYFKARHLVKAISSDDVQNLSTNGMFAEESTPEEWLKRAQDFMKHNLYEVAAKCYRQGGEPFMEKVAMSHQRALKASRIKDNPAKMREEFMLAAEQYLEVNLPVLAAKCLQNARERELLAHLYEKMGQLEKAAETYRKLRRPIESSACYERLGFFDKAIDTLYEQEMYDMAFDTLKRFRMQKKEFEEKGKVLPQHLKEHAPRKEHTEEQLAYVSAGMYHSARNVGKMLASLNRLSSIQDRVDFLRKHHNHQNEYMSHAAKILRDNGQENEAAQLYIDQGQIDQALLLARDLGRKDWIGYCLVVEAQIQTTIQFDGSAISDKKDEVVEKVKEAFDLFKNLQEKNCYKFGDSQNGAGEASLLFGQLTHDTTRINLSWGAFNKAKPYRNEVAQLECMNWMVYNSDLTDRQNMFQVVKGMDNLYGVLKVITMPGLEDKQRLDQILRFYGLENKTNTEMIYNPTLKPRILGVLKSQGTNINEKFVKIEISQQNARFSIAQDLLTKGKHWYNRLCSEFEKQHKMLGECSLYSIGITDKCQTPCSQGQHNQLSDANFRKLIELDMLFVEMESYVQSGAKRISSMPDELKRLQGTFLHPKENDYMSCKLLLNSIYTRFSQKEGITISTSSEAFRLKKMFCQKRYYYVRIQLERMLGTNYDRVRDKNNKIREKNVELFMNMIFIINFFNISTIPLSNILKQFEQDLLTEYRNECMSTRYLEELGFLLEKDLVHCLVRRFLEAYEYLSSTNNNPDYALRQFSKFIQLERRKNHVPMLPDLNNLMMWIEFFSVTAFCLECKFTTRQHMSFVMPASYLSIVNFVDASFLGDQGVPTFEAINRYNHVPEQDLIRNRTERLVGILAGTDRKINIIRLAFRRLTESMKDCQPLDGIEEDDTTRPFEYSKERIESITIAERVLVASLVFVCNMGQMVYTDSETHVIGEICRIRLPEHCPERLSQAVRGVQTAKGIADVVDCLKSLLVQREEKLLHCWWQSRQSRRHGIELDTDIEMSIFNNSFFLPKTKEVLVNPDTFIASQTNIDDEETATSTEEKEKIRAEHEEYEEQQRKTKSAQTILNFLKHVKFLSNCQNLRELCEIEQVKMDKSRSADIFRDIIVNDKMCGICGVYFKPEERIIEREQESEDVLPDSEYPVLNQPTSPTTSGNILQKWFSDIRSFVVDPSKEAATTSQEIGEIVESHCGLTPLQEHERLESHLSKQQEFKLFQNAYNSYLKKDVDKMKIFIEKYELKSPKIKNLYPDCTLEIAHTTRSYDTVVKHIKNILENKDWQDQHLHQMVKEMIGRGIVIYDYVLDKYIQQSKVSSKKTPVQQYRQEDDYNDADYYEDFEQVVPGPKTKEFVNNKYKQSGKRRGK</sequence>
<dbReference type="Proteomes" id="UP000507470">
    <property type="component" value="Unassembled WGS sequence"/>
</dbReference>
<organism evidence="7 8">
    <name type="scientific">Mytilus coruscus</name>
    <name type="common">Sea mussel</name>
    <dbReference type="NCBI Taxonomy" id="42192"/>
    <lineage>
        <taxon>Eukaryota</taxon>
        <taxon>Metazoa</taxon>
        <taxon>Spiralia</taxon>
        <taxon>Lophotrochozoa</taxon>
        <taxon>Mollusca</taxon>
        <taxon>Bivalvia</taxon>
        <taxon>Autobranchia</taxon>
        <taxon>Pteriomorphia</taxon>
        <taxon>Mytilida</taxon>
        <taxon>Mytiloidea</taxon>
        <taxon>Mytilidae</taxon>
        <taxon>Mytilinae</taxon>
        <taxon>Mytilus</taxon>
    </lineage>
</organism>
<dbReference type="Gene3D" id="1.25.40.10">
    <property type="entry name" value="Tetratricopeptide repeat domain"/>
    <property type="match status" value="1"/>
</dbReference>
<evidence type="ECO:0000256" key="4">
    <source>
        <dbReference type="ARBA" id="ARBA00022840"/>
    </source>
</evidence>
<gene>
    <name evidence="7" type="ORF">MCOR_6403</name>
</gene>
<keyword evidence="1" id="KW-0547">Nucleotide-binding</keyword>
<evidence type="ECO:0000256" key="1">
    <source>
        <dbReference type="ARBA" id="ARBA00022741"/>
    </source>
</evidence>
<dbReference type="GO" id="GO:0005524">
    <property type="term" value="F:ATP binding"/>
    <property type="evidence" value="ECO:0007669"/>
    <property type="project" value="UniProtKB-KW"/>
</dbReference>
<feature type="compositionally biased region" description="Acidic residues" evidence="5">
    <location>
        <begin position="474"/>
        <end position="494"/>
    </location>
</feature>
<evidence type="ECO:0000256" key="2">
    <source>
        <dbReference type="ARBA" id="ARBA00022801"/>
    </source>
</evidence>
<feature type="domain" description="UvrD-like helicase ATP-binding" evidence="6">
    <location>
        <begin position="477"/>
        <end position="663"/>
    </location>
</feature>
<dbReference type="SUPFAM" id="SSF48452">
    <property type="entry name" value="TPR-like"/>
    <property type="match status" value="1"/>
</dbReference>
<keyword evidence="2" id="KW-0378">Hydrolase</keyword>
<feature type="compositionally biased region" description="Basic and acidic residues" evidence="5">
    <location>
        <begin position="1946"/>
        <end position="1963"/>
    </location>
</feature>
<dbReference type="InterPro" id="IPR014016">
    <property type="entry name" value="UvrD-like_ATP-bd"/>
</dbReference>
<proteinExistence type="predicted"/>
<evidence type="ECO:0000313" key="7">
    <source>
        <dbReference type="EMBL" id="CAC5365904.1"/>
    </source>
</evidence>
<evidence type="ECO:0000313" key="8">
    <source>
        <dbReference type="Proteomes" id="UP000507470"/>
    </source>
</evidence>
<dbReference type="Pfam" id="PF00580">
    <property type="entry name" value="UvrD-helicase"/>
    <property type="match status" value="1"/>
</dbReference>
<reference evidence="7 8" key="1">
    <citation type="submission" date="2020-06" db="EMBL/GenBank/DDBJ databases">
        <authorList>
            <person name="Li R."/>
            <person name="Bekaert M."/>
        </authorList>
    </citation>
    <scope>NUCLEOTIDE SEQUENCE [LARGE SCALE GENOMIC DNA]</scope>
    <source>
        <strain evidence="8">wild</strain>
    </source>
</reference>
<evidence type="ECO:0000259" key="6">
    <source>
        <dbReference type="Pfam" id="PF00580"/>
    </source>
</evidence>
<dbReference type="PANTHER" id="PTHR21529">
    <property type="entry name" value="MAMMARY TURMOR VIRUS RECEPTOR HOMOLOG 1, 2 MTVR1, 2"/>
    <property type="match status" value="1"/>
</dbReference>
<evidence type="ECO:0000256" key="3">
    <source>
        <dbReference type="ARBA" id="ARBA00022806"/>
    </source>
</evidence>
<keyword evidence="4" id="KW-0067">ATP-binding</keyword>
<protein>
    <recommendedName>
        <fullName evidence="6">UvrD-like helicase ATP-binding domain-containing protein</fullName>
    </recommendedName>
</protein>
<name>A0A6J8AC25_MYTCO</name>
<dbReference type="InterPro" id="IPR027417">
    <property type="entry name" value="P-loop_NTPase"/>
</dbReference>
<feature type="region of interest" description="Disordered" evidence="5">
    <location>
        <begin position="1938"/>
        <end position="1963"/>
    </location>
</feature>
<dbReference type="OrthoDB" id="3156807at2759"/>